<proteinExistence type="predicted"/>
<name>A0A1I0BXD3_9BACT</name>
<accession>A0A1I0BXD3</accession>
<dbReference type="Proteomes" id="UP000181981">
    <property type="component" value="Unassembled WGS sequence"/>
</dbReference>
<dbReference type="EMBL" id="FOHT01000006">
    <property type="protein sequence ID" value="SET11711.1"/>
    <property type="molecule type" value="Genomic_DNA"/>
</dbReference>
<reference evidence="1 2" key="1">
    <citation type="submission" date="2016-10" db="EMBL/GenBank/DDBJ databases">
        <authorList>
            <person name="de Groot N.N."/>
        </authorList>
    </citation>
    <scope>NUCLEOTIDE SEQUENCE [LARGE SCALE GENOMIC DNA]</scope>
    <source>
        <strain evidence="1 2">DSM 25947</strain>
    </source>
</reference>
<dbReference type="AlphaFoldDB" id="A0A1I0BXD3"/>
<sequence>MNEYMDLMRSETMTCVKSKNGIQIKCDDGHCSEVYRKQKLQNLTYGNFDCSSHYNGNKTDC</sequence>
<organism evidence="1 2">
    <name type="scientific">Draconibacterium orientale</name>
    <dbReference type="NCBI Taxonomy" id="1168034"/>
    <lineage>
        <taxon>Bacteria</taxon>
        <taxon>Pseudomonadati</taxon>
        <taxon>Bacteroidota</taxon>
        <taxon>Bacteroidia</taxon>
        <taxon>Marinilabiliales</taxon>
        <taxon>Prolixibacteraceae</taxon>
        <taxon>Draconibacterium</taxon>
    </lineage>
</organism>
<evidence type="ECO:0000313" key="2">
    <source>
        <dbReference type="Proteomes" id="UP000181981"/>
    </source>
</evidence>
<gene>
    <name evidence="1" type="ORF">SAMN05444285_10671</name>
</gene>
<evidence type="ECO:0000313" key="1">
    <source>
        <dbReference type="EMBL" id="SET11711.1"/>
    </source>
</evidence>
<protein>
    <submittedName>
        <fullName evidence="1">Uncharacterized protein</fullName>
    </submittedName>
</protein>